<organism evidence="1 2">
    <name type="scientific">Zobellia uliginosa</name>
    <dbReference type="NCBI Taxonomy" id="143224"/>
    <lineage>
        <taxon>Bacteria</taxon>
        <taxon>Pseudomonadati</taxon>
        <taxon>Bacteroidota</taxon>
        <taxon>Flavobacteriia</taxon>
        <taxon>Flavobacteriales</taxon>
        <taxon>Flavobacteriaceae</taxon>
        <taxon>Zobellia</taxon>
    </lineage>
</organism>
<dbReference type="EMBL" id="FTOB01000017">
    <property type="protein sequence ID" value="SIT16075.1"/>
    <property type="molecule type" value="Genomic_DNA"/>
</dbReference>
<dbReference type="InterPro" id="IPR045444">
    <property type="entry name" value="DUF6503"/>
</dbReference>
<gene>
    <name evidence="1" type="ORF">SAMN05421766_1179</name>
</gene>
<evidence type="ECO:0008006" key="3">
    <source>
        <dbReference type="Google" id="ProtNLM"/>
    </source>
</evidence>
<dbReference type="RefSeq" id="WP_076457282.1">
    <property type="nucleotide sequence ID" value="NZ_FTOB01000017.1"/>
</dbReference>
<reference evidence="1 2" key="1">
    <citation type="submission" date="2017-01" db="EMBL/GenBank/DDBJ databases">
        <authorList>
            <person name="Varghese N."/>
            <person name="Submissions S."/>
        </authorList>
    </citation>
    <scope>NUCLEOTIDE SEQUENCE [LARGE SCALE GENOMIC DNA]</scope>
    <source>
        <strain evidence="1 2">DSM 2061</strain>
    </source>
</reference>
<keyword evidence="2" id="KW-1185">Reference proteome</keyword>
<evidence type="ECO:0000313" key="2">
    <source>
        <dbReference type="Proteomes" id="UP000185728"/>
    </source>
</evidence>
<name>A0ABY1L297_9FLAO</name>
<dbReference type="PROSITE" id="PS51257">
    <property type="entry name" value="PROKAR_LIPOPROTEIN"/>
    <property type="match status" value="1"/>
</dbReference>
<sequence>MKHYYPFILTLLLCSFTACKENEPKPSSKASDPVTATPKIEEVSLLDRCINAHGGIQQWKSFISLAYNLEEKGRTVYQLTHLKDRRAYLKSKDFEVGFDGKTAWAKPDASHIPGNSPAFYYNLDFYFFGMPFLLEDPGVITSDEGTSVVGGKTYETLKVTFGPEVGLTPEDVYYLYIDPETFRLEILTYSVSYFNKEDAQINTAKVYSGYHEVQGLLMPSQLENYAWKDGNLGENKQHTRLFSDIRFLDQIPDDSVFKVPQGAVTEKIVQD</sequence>
<dbReference type="Pfam" id="PF20113">
    <property type="entry name" value="DUF6503"/>
    <property type="match status" value="1"/>
</dbReference>
<comment type="caution">
    <text evidence="1">The sequence shown here is derived from an EMBL/GenBank/DDBJ whole genome shotgun (WGS) entry which is preliminary data.</text>
</comment>
<evidence type="ECO:0000313" key="1">
    <source>
        <dbReference type="EMBL" id="SIT16075.1"/>
    </source>
</evidence>
<accession>A0ABY1L297</accession>
<proteinExistence type="predicted"/>
<dbReference type="Proteomes" id="UP000185728">
    <property type="component" value="Unassembled WGS sequence"/>
</dbReference>
<protein>
    <recommendedName>
        <fullName evidence="3">Outer membrane lipoprotein-sorting protein</fullName>
    </recommendedName>
</protein>